<dbReference type="SMART" id="SM01012">
    <property type="entry name" value="ANTAR"/>
    <property type="match status" value="1"/>
</dbReference>
<dbReference type="Proteomes" id="UP000580861">
    <property type="component" value="Unassembled WGS sequence"/>
</dbReference>
<evidence type="ECO:0000313" key="4">
    <source>
        <dbReference type="Proteomes" id="UP000580861"/>
    </source>
</evidence>
<dbReference type="Gene3D" id="1.10.10.10">
    <property type="entry name" value="Winged helix-like DNA-binding domain superfamily/Winged helix DNA-binding domain"/>
    <property type="match status" value="1"/>
</dbReference>
<name>A0A841AZX1_9PSEU</name>
<dbReference type="Pfam" id="PF03861">
    <property type="entry name" value="ANTAR"/>
    <property type="match status" value="1"/>
</dbReference>
<comment type="caution">
    <text evidence="3">The sequence shown here is derived from an EMBL/GenBank/DDBJ whole genome shotgun (WGS) entry which is preliminary data.</text>
</comment>
<evidence type="ECO:0000259" key="2">
    <source>
        <dbReference type="PROSITE" id="PS50921"/>
    </source>
</evidence>
<dbReference type="InterPro" id="IPR005561">
    <property type="entry name" value="ANTAR"/>
</dbReference>
<dbReference type="GO" id="GO:0003723">
    <property type="term" value="F:RNA binding"/>
    <property type="evidence" value="ECO:0007669"/>
    <property type="project" value="InterPro"/>
</dbReference>
<organism evidence="3 4">
    <name type="scientific">Amycolatopsis umgeniensis</name>
    <dbReference type="NCBI Taxonomy" id="336628"/>
    <lineage>
        <taxon>Bacteria</taxon>
        <taxon>Bacillati</taxon>
        <taxon>Actinomycetota</taxon>
        <taxon>Actinomycetes</taxon>
        <taxon>Pseudonocardiales</taxon>
        <taxon>Pseudonocardiaceae</taxon>
        <taxon>Amycolatopsis</taxon>
    </lineage>
</organism>
<accession>A0A841AZX1</accession>
<dbReference type="RefSeq" id="WP_343072046.1">
    <property type="nucleotide sequence ID" value="NZ_JACHMX010000001.1"/>
</dbReference>
<dbReference type="SUPFAM" id="SSF52172">
    <property type="entry name" value="CheY-like"/>
    <property type="match status" value="1"/>
</dbReference>
<feature type="domain" description="ANTAR" evidence="2">
    <location>
        <begin position="35"/>
        <end position="96"/>
    </location>
</feature>
<dbReference type="AlphaFoldDB" id="A0A841AZX1"/>
<keyword evidence="4" id="KW-1185">Reference proteome</keyword>
<gene>
    <name evidence="3" type="ORF">HDA45_002187</name>
</gene>
<reference evidence="3 4" key="1">
    <citation type="submission" date="2020-08" db="EMBL/GenBank/DDBJ databases">
        <title>Sequencing the genomes of 1000 actinobacteria strains.</title>
        <authorList>
            <person name="Klenk H.-P."/>
        </authorList>
    </citation>
    <scope>NUCLEOTIDE SEQUENCE [LARGE SCALE GENOMIC DNA]</scope>
    <source>
        <strain evidence="3 4">DSM 45272</strain>
    </source>
</reference>
<dbReference type="InterPro" id="IPR011006">
    <property type="entry name" value="CheY-like_superfamily"/>
</dbReference>
<feature type="region of interest" description="Disordered" evidence="1">
    <location>
        <begin position="1"/>
        <end position="22"/>
    </location>
</feature>
<evidence type="ECO:0000313" key="3">
    <source>
        <dbReference type="EMBL" id="MBB5852100.1"/>
    </source>
</evidence>
<protein>
    <recommendedName>
        <fullName evidence="2">ANTAR domain-containing protein</fullName>
    </recommendedName>
</protein>
<evidence type="ECO:0000256" key="1">
    <source>
        <dbReference type="SAM" id="MobiDB-lite"/>
    </source>
</evidence>
<sequence>MTSAEGAGTRQGRVPAPSSTNPRYTGLFATHAAIALIGAQNEARLHLAVENRGVIGMAKGILMQRHDIDDLQASQLLVESSQTTNLKLQLVAEWVVQHRREL</sequence>
<dbReference type="PROSITE" id="PS50921">
    <property type="entry name" value="ANTAR"/>
    <property type="match status" value="1"/>
</dbReference>
<dbReference type="EMBL" id="JACHMX010000001">
    <property type="protein sequence ID" value="MBB5852100.1"/>
    <property type="molecule type" value="Genomic_DNA"/>
</dbReference>
<proteinExistence type="predicted"/>
<dbReference type="InterPro" id="IPR036388">
    <property type="entry name" value="WH-like_DNA-bd_sf"/>
</dbReference>